<keyword evidence="15 29" id="KW-0418">Kinase</keyword>
<dbReference type="InterPro" id="IPR002912">
    <property type="entry name" value="ACT_dom"/>
</dbReference>
<evidence type="ECO:0000256" key="23">
    <source>
        <dbReference type="ARBA" id="ARBA00023268"/>
    </source>
</evidence>
<dbReference type="GO" id="GO:0004072">
    <property type="term" value="F:aspartate kinase activity"/>
    <property type="evidence" value="ECO:0007669"/>
    <property type="project" value="UniProtKB-EC"/>
</dbReference>
<comment type="subunit">
    <text evidence="9">Homotetramer.</text>
</comment>
<sequence length="806" mass="88113">MKVLKFGGTSMGSASAIRQVQAIVKSQSEPVVVVVSAVGGITDRLVLAANTAVRGEDYQNIIEEVVKKHATIAQELFEDNGQADLHSSCQDVWQELRQVLKGVYLTRELSTKSYDTIVGVGERLSSVFLSQLIDGAKLFDSRRFIMTEANGKGHHVKYNETMQAIGELKFSLSKVNVFPGFIAANADGENTTLGRGGSDYSAALLAAGLEAKALEIWTDVDGFMSADPRVIKRAYCIEHLSYAEAMELSHFGAKVIYPPTIIPALQKQIPIKVKNTFNASARGTLIDDQKDEQQRVKGLSSIKDVALLTLQGNGMIGITGISMRMFSALASHNINIILISQASSESSISVVLANEDVEVARLALIKEFDKEIARREINGVSIDKDMAVVAIVGEGMKHAPGVSGKLFSDIGRNGINIYAIAQGASELNISFVIHARDLRKCLNVVHESFFLSAYQAIHLYLVGVGTVGKNLLQKITRQSERLLKTEHLSIRLAGLANSKQMIFNDRGLELESALEVLQEASPGTIDQFVEQIIANNHSNSVFVDCTASALVAEKYQRLLENNVSVVTANKIAGSSSYARYEQLKKTARQKGVKYLFETNVGAGLPIINTINGMVQSGDRILQLEAVLSGTLNYIVNNVSADRPLSEVVLEAKELGYSEPDPRIDLKGTDVLRKLLILARESEYALEEQHVEIKPFVPAEYFTDEAVEGFLERLKAYDATFEAMRAEADAKGKVIRYAASLKEGRARVGFIEVDAHHPFYNLADSNNKVILRSDYYYEHPMEIKGYGAGADVTAAGVFADIIKVVNL</sequence>
<evidence type="ECO:0000256" key="19">
    <source>
        <dbReference type="ARBA" id="ARBA00023027"/>
    </source>
</evidence>
<evidence type="ECO:0000256" key="16">
    <source>
        <dbReference type="ARBA" id="ARBA00022840"/>
    </source>
</evidence>
<keyword evidence="19" id="KW-0520">NAD</keyword>
<dbReference type="InterPro" id="IPR036393">
    <property type="entry name" value="AceGlu_kinase-like_sf"/>
</dbReference>
<dbReference type="Gene3D" id="3.40.1160.10">
    <property type="entry name" value="Acetylglutamate kinase-like"/>
    <property type="match status" value="1"/>
</dbReference>
<dbReference type="InterPro" id="IPR054352">
    <property type="entry name" value="ACT_Aspartokinase"/>
</dbReference>
<evidence type="ECO:0000256" key="1">
    <source>
        <dbReference type="ARBA" id="ARBA00001920"/>
    </source>
</evidence>
<evidence type="ECO:0000256" key="11">
    <source>
        <dbReference type="ARBA" id="ARBA00022679"/>
    </source>
</evidence>
<comment type="catalytic activity">
    <reaction evidence="25">
        <text>L-aspartate + ATP = 4-phospho-L-aspartate + ADP</text>
        <dbReference type="Rhea" id="RHEA:23776"/>
        <dbReference type="ChEBI" id="CHEBI:29991"/>
        <dbReference type="ChEBI" id="CHEBI:30616"/>
        <dbReference type="ChEBI" id="CHEBI:57535"/>
        <dbReference type="ChEBI" id="CHEBI:456216"/>
        <dbReference type="EC" id="2.7.2.4"/>
    </reaction>
    <physiologicalReaction direction="left-to-right" evidence="25">
        <dbReference type="Rhea" id="RHEA:23777"/>
    </physiologicalReaction>
</comment>
<keyword evidence="22" id="KW-0486">Methionine biosynthesis</keyword>
<dbReference type="InterPro" id="IPR045865">
    <property type="entry name" value="ACT-like_dom_sf"/>
</dbReference>
<gene>
    <name evidence="29" type="primary">thrA</name>
    <name evidence="29" type="ORF">KDU71_09365</name>
</gene>
<name>A0A941F4F6_9BACT</name>
<dbReference type="GO" id="GO:0009088">
    <property type="term" value="P:threonine biosynthetic process"/>
    <property type="evidence" value="ECO:0007669"/>
    <property type="project" value="UniProtKB-KW"/>
</dbReference>
<dbReference type="PROSITE" id="PS51671">
    <property type="entry name" value="ACT"/>
    <property type="match status" value="2"/>
</dbReference>
<dbReference type="Pfam" id="PF00696">
    <property type="entry name" value="AA_kinase"/>
    <property type="match status" value="1"/>
</dbReference>
<keyword evidence="21" id="KW-0457">Lysine biosynthesis</keyword>
<dbReference type="GO" id="GO:0005524">
    <property type="term" value="F:ATP binding"/>
    <property type="evidence" value="ECO:0007669"/>
    <property type="project" value="UniProtKB-KW"/>
</dbReference>
<dbReference type="PANTHER" id="PTHR43070:SF3">
    <property type="entry name" value="HOMOSERINE DEHYDROGENASE"/>
    <property type="match status" value="1"/>
</dbReference>
<dbReference type="Pfam" id="PF00742">
    <property type="entry name" value="Homoserine_dh"/>
    <property type="match status" value="1"/>
</dbReference>
<dbReference type="InterPro" id="IPR001342">
    <property type="entry name" value="HDH_cat"/>
</dbReference>
<keyword evidence="12" id="KW-0791">Threonine biosynthesis</keyword>
<comment type="pathway">
    <text evidence="5">Amino-acid biosynthesis; L-methionine biosynthesis via de novo pathway; L-homoserine from L-aspartate: step 3/3.</text>
</comment>
<reference evidence="29" key="2">
    <citation type="submission" date="2021-04" db="EMBL/GenBank/DDBJ databases">
        <authorList>
            <person name="Zhang T."/>
            <person name="Zhang Y."/>
            <person name="Lu D."/>
            <person name="Zuo D."/>
            <person name="Du Z."/>
        </authorList>
    </citation>
    <scope>NUCLEOTIDE SEQUENCE</scope>
    <source>
        <strain evidence="29">JR1</strain>
    </source>
</reference>
<dbReference type="GO" id="GO:0046872">
    <property type="term" value="F:metal ion binding"/>
    <property type="evidence" value="ECO:0007669"/>
    <property type="project" value="UniProtKB-KW"/>
</dbReference>
<feature type="domain" description="ACT" evidence="28">
    <location>
        <begin position="310"/>
        <end position="382"/>
    </location>
</feature>
<keyword evidence="16" id="KW-0067">ATP-binding</keyword>
<dbReference type="PANTHER" id="PTHR43070">
    <property type="match status" value="1"/>
</dbReference>
<comment type="pathway">
    <text evidence="4">Amino-acid biosynthesis; L-threonine biosynthesis; L-threonine from L-aspartate: step 3/5.</text>
</comment>
<dbReference type="PROSITE" id="PS01042">
    <property type="entry name" value="HOMOSER_DHGENASE"/>
    <property type="match status" value="1"/>
</dbReference>
<dbReference type="InterPro" id="IPR011147">
    <property type="entry name" value="Bifunc_Aspkin/hSer_DH"/>
</dbReference>
<comment type="pathway">
    <text evidence="6">Amino-acid biosynthesis; L-threonine biosynthesis; L-threonine from L-aspartate: step 1/5.</text>
</comment>
<keyword evidence="20" id="KW-0915">Sodium</keyword>
<evidence type="ECO:0000256" key="8">
    <source>
        <dbReference type="ARBA" id="ARBA00010046"/>
    </source>
</evidence>
<keyword evidence="10" id="KW-0028">Amino-acid biosynthesis</keyword>
<dbReference type="Gene3D" id="3.30.360.10">
    <property type="entry name" value="Dihydrodipicolinate Reductase, domain 2"/>
    <property type="match status" value="1"/>
</dbReference>
<dbReference type="SUPFAM" id="SSF55347">
    <property type="entry name" value="Glyceraldehyde-3-phosphate dehydrogenase-like, C-terminal domain"/>
    <property type="match status" value="1"/>
</dbReference>
<evidence type="ECO:0000256" key="2">
    <source>
        <dbReference type="ARBA" id="ARBA00004766"/>
    </source>
</evidence>
<evidence type="ECO:0000256" key="7">
    <source>
        <dbReference type="ARBA" id="ARBA00007952"/>
    </source>
</evidence>
<evidence type="ECO:0000313" key="29">
    <source>
        <dbReference type="EMBL" id="MBR8535763.1"/>
    </source>
</evidence>
<proteinExistence type="inferred from homology"/>
<dbReference type="AlphaFoldDB" id="A0A941F4F6"/>
<evidence type="ECO:0000256" key="4">
    <source>
        <dbReference type="ARBA" id="ARBA00005056"/>
    </source>
</evidence>
<evidence type="ECO:0000256" key="13">
    <source>
        <dbReference type="ARBA" id="ARBA00022723"/>
    </source>
</evidence>
<dbReference type="InterPro" id="IPR036291">
    <property type="entry name" value="NAD(P)-bd_dom_sf"/>
</dbReference>
<evidence type="ECO:0000313" key="30">
    <source>
        <dbReference type="Proteomes" id="UP000679220"/>
    </source>
</evidence>
<dbReference type="InterPro" id="IPR042199">
    <property type="entry name" value="AsparK_Bifunc_asparK/hSer_DH"/>
</dbReference>
<comment type="pathway">
    <text evidence="3">Amino-acid biosynthesis; L-methionine biosynthesis via de novo pathway; L-homoserine from L-aspartate: step 1/3.</text>
</comment>
<keyword evidence="18 29" id="KW-0560">Oxidoreductase</keyword>
<dbReference type="Pfam" id="PF22468">
    <property type="entry name" value="ACT_9"/>
    <property type="match status" value="2"/>
</dbReference>
<evidence type="ECO:0000256" key="3">
    <source>
        <dbReference type="ARBA" id="ARBA00004986"/>
    </source>
</evidence>
<dbReference type="EC" id="2.7.2.4" evidence="29"/>
<comment type="caution">
    <text evidence="29">The sequence shown here is derived from an EMBL/GenBank/DDBJ whole genome shotgun (WGS) entry which is preliminary data.</text>
</comment>
<comment type="function">
    <text evidence="24">Bifunctional aspartate kinase and homoserine dehydrogenase that catalyzes the first and the third steps toward the synthesis of lysine, methionine and threonine from aspartate.</text>
</comment>
<dbReference type="Gene3D" id="1.20.120.1320">
    <property type="entry name" value="Aspartokinase, catalytic domain"/>
    <property type="match status" value="1"/>
</dbReference>
<evidence type="ECO:0000256" key="22">
    <source>
        <dbReference type="ARBA" id="ARBA00023167"/>
    </source>
</evidence>
<dbReference type="InterPro" id="IPR001341">
    <property type="entry name" value="Asp_kinase"/>
</dbReference>
<dbReference type="FunFam" id="3.30.360.10:FF:000006">
    <property type="entry name" value="Bifunctional aspartokinase/homoserine dehydrogenase"/>
    <property type="match status" value="1"/>
</dbReference>
<dbReference type="PROSITE" id="PS00324">
    <property type="entry name" value="ASPARTOKINASE"/>
    <property type="match status" value="1"/>
</dbReference>
<evidence type="ECO:0000256" key="6">
    <source>
        <dbReference type="ARBA" id="ARBA00005139"/>
    </source>
</evidence>
<dbReference type="Gene3D" id="3.30.2130.10">
    <property type="entry name" value="VC0802-like"/>
    <property type="match status" value="1"/>
</dbReference>
<dbReference type="GO" id="GO:0050661">
    <property type="term" value="F:NADP binding"/>
    <property type="evidence" value="ECO:0007669"/>
    <property type="project" value="InterPro"/>
</dbReference>
<dbReference type="InterPro" id="IPR019811">
    <property type="entry name" value="HDH_CS"/>
</dbReference>
<dbReference type="PIRSF" id="PIRSF000727">
    <property type="entry name" value="ThrA"/>
    <property type="match status" value="1"/>
</dbReference>
<dbReference type="InterPro" id="IPR001048">
    <property type="entry name" value="Asp/Glu/Uridylate_kinase"/>
</dbReference>
<dbReference type="GO" id="GO:0009090">
    <property type="term" value="P:homoserine biosynthetic process"/>
    <property type="evidence" value="ECO:0007669"/>
    <property type="project" value="UniProtKB-ARBA"/>
</dbReference>
<organism evidence="29 30">
    <name type="scientific">Carboxylicivirga sediminis</name>
    <dbReference type="NCBI Taxonomy" id="2006564"/>
    <lineage>
        <taxon>Bacteria</taxon>
        <taxon>Pseudomonadati</taxon>
        <taxon>Bacteroidota</taxon>
        <taxon>Bacteroidia</taxon>
        <taxon>Marinilabiliales</taxon>
        <taxon>Marinilabiliaceae</taxon>
        <taxon>Carboxylicivirga</taxon>
    </lineage>
</organism>
<dbReference type="InterPro" id="IPR049638">
    <property type="entry name" value="AK-HD"/>
</dbReference>
<dbReference type="EMBL" id="JAGTAR010000012">
    <property type="protein sequence ID" value="MBR8535763.1"/>
    <property type="molecule type" value="Genomic_DNA"/>
</dbReference>
<reference evidence="29" key="1">
    <citation type="journal article" date="2018" name="Int. J. Syst. Evol. Microbiol.">
        <title>Carboxylicivirga sediminis sp. nov., isolated from coastal sediment.</title>
        <authorList>
            <person name="Wang F.Q."/>
            <person name="Ren L.H."/>
            <person name="Zou R.J."/>
            <person name="Sun Y.Z."/>
            <person name="Liu X.J."/>
            <person name="Jiang F."/>
            <person name="Liu L.J."/>
        </authorList>
    </citation>
    <scope>NUCLEOTIDE SEQUENCE</scope>
    <source>
        <strain evidence="29">JR1</strain>
    </source>
</reference>
<evidence type="ECO:0000256" key="15">
    <source>
        <dbReference type="ARBA" id="ARBA00022777"/>
    </source>
</evidence>
<dbReference type="InterPro" id="IPR005106">
    <property type="entry name" value="Asp/hSer_DH_NAD-bd"/>
</dbReference>
<evidence type="ECO:0000256" key="12">
    <source>
        <dbReference type="ARBA" id="ARBA00022697"/>
    </source>
</evidence>
<dbReference type="EC" id="1.1.1.3" evidence="29"/>
<dbReference type="Gene3D" id="3.40.50.720">
    <property type="entry name" value="NAD(P)-binding Rossmann-like Domain"/>
    <property type="match status" value="1"/>
</dbReference>
<evidence type="ECO:0000256" key="14">
    <source>
        <dbReference type="ARBA" id="ARBA00022741"/>
    </source>
</evidence>
<evidence type="ECO:0000256" key="20">
    <source>
        <dbReference type="ARBA" id="ARBA00023053"/>
    </source>
</evidence>
<evidence type="ECO:0000256" key="27">
    <source>
        <dbReference type="ARBA" id="ARBA00049031"/>
    </source>
</evidence>
<evidence type="ECO:0000256" key="18">
    <source>
        <dbReference type="ARBA" id="ARBA00023002"/>
    </source>
</evidence>
<dbReference type="SUPFAM" id="SSF55021">
    <property type="entry name" value="ACT-like"/>
    <property type="match status" value="2"/>
</dbReference>
<evidence type="ECO:0000256" key="9">
    <source>
        <dbReference type="ARBA" id="ARBA00011881"/>
    </source>
</evidence>
<dbReference type="SUPFAM" id="SSF53633">
    <property type="entry name" value="Carbamate kinase-like"/>
    <property type="match status" value="1"/>
</dbReference>
<keyword evidence="11 29" id="KW-0808">Transferase</keyword>
<dbReference type="FunFam" id="3.30.2130.10:FF:000001">
    <property type="entry name" value="Bifunctional aspartokinase/homoserine dehydrogenase"/>
    <property type="match status" value="1"/>
</dbReference>
<keyword evidence="14" id="KW-0547">Nucleotide-binding</keyword>
<feature type="domain" description="ACT" evidence="28">
    <location>
        <begin position="391"/>
        <end position="464"/>
    </location>
</feature>
<comment type="similarity">
    <text evidence="8">In the N-terminal section; belongs to the aspartokinase family.</text>
</comment>
<evidence type="ECO:0000256" key="26">
    <source>
        <dbReference type="ARBA" id="ARBA00048841"/>
    </source>
</evidence>
<dbReference type="Pfam" id="PF03447">
    <property type="entry name" value="NAD_binding_3"/>
    <property type="match status" value="1"/>
</dbReference>
<dbReference type="CDD" id="cd04243">
    <property type="entry name" value="AAK_AK-HSDH-like"/>
    <property type="match status" value="1"/>
</dbReference>
<keyword evidence="13" id="KW-0479">Metal-binding</keyword>
<dbReference type="NCBIfam" id="TIGR00657">
    <property type="entry name" value="asp_kinases"/>
    <property type="match status" value="1"/>
</dbReference>
<evidence type="ECO:0000256" key="21">
    <source>
        <dbReference type="ARBA" id="ARBA00023154"/>
    </source>
</evidence>
<evidence type="ECO:0000256" key="24">
    <source>
        <dbReference type="ARBA" id="ARBA00044938"/>
    </source>
</evidence>
<keyword evidence="30" id="KW-1185">Reference proteome</keyword>
<protein>
    <submittedName>
        <fullName evidence="29">Bifunctional aspartate kinase/homoserine dehydrogenase I</fullName>
        <ecNumber evidence="29">1.1.1.3</ecNumber>
        <ecNumber evidence="29">2.7.2.4</ecNumber>
    </submittedName>
</protein>
<dbReference type="GO" id="GO:0004412">
    <property type="term" value="F:homoserine dehydrogenase activity"/>
    <property type="evidence" value="ECO:0007669"/>
    <property type="project" value="UniProtKB-EC"/>
</dbReference>
<keyword evidence="23" id="KW-0511">Multifunctional enzyme</keyword>
<comment type="catalytic activity">
    <reaction evidence="26">
        <text>L-homoserine + NADP(+) = L-aspartate 4-semialdehyde + NADPH + H(+)</text>
        <dbReference type="Rhea" id="RHEA:15761"/>
        <dbReference type="ChEBI" id="CHEBI:15378"/>
        <dbReference type="ChEBI" id="CHEBI:57476"/>
        <dbReference type="ChEBI" id="CHEBI:57783"/>
        <dbReference type="ChEBI" id="CHEBI:58349"/>
        <dbReference type="ChEBI" id="CHEBI:537519"/>
        <dbReference type="EC" id="1.1.1.3"/>
    </reaction>
    <physiologicalReaction direction="right-to-left" evidence="26">
        <dbReference type="Rhea" id="RHEA:15763"/>
    </physiologicalReaction>
</comment>
<comment type="pathway">
    <text evidence="2">Amino-acid biosynthesis; L-lysine biosynthesis via DAP pathway; (S)-tetrahydrodipicolinate from L-aspartate: step 1/4.</text>
</comment>
<dbReference type="Proteomes" id="UP000679220">
    <property type="component" value="Unassembled WGS sequence"/>
</dbReference>
<comment type="cofactor">
    <cofactor evidence="1">
        <name>a metal cation</name>
        <dbReference type="ChEBI" id="CHEBI:25213"/>
    </cofactor>
</comment>
<evidence type="ECO:0000259" key="28">
    <source>
        <dbReference type="PROSITE" id="PS51671"/>
    </source>
</evidence>
<evidence type="ECO:0000256" key="25">
    <source>
        <dbReference type="ARBA" id="ARBA00048561"/>
    </source>
</evidence>
<comment type="similarity">
    <text evidence="7">In the C-terminal section; belongs to the homoserine dehydrogenase family.</text>
</comment>
<evidence type="ECO:0000256" key="5">
    <source>
        <dbReference type="ARBA" id="ARBA00005062"/>
    </source>
</evidence>
<dbReference type="InterPro" id="IPR018042">
    <property type="entry name" value="Aspartate_kinase_CS"/>
</dbReference>
<keyword evidence="17" id="KW-0521">NADP</keyword>
<accession>A0A941F4F6</accession>
<comment type="catalytic activity">
    <reaction evidence="27">
        <text>L-homoserine + NAD(+) = L-aspartate 4-semialdehyde + NADH + H(+)</text>
        <dbReference type="Rhea" id="RHEA:15757"/>
        <dbReference type="ChEBI" id="CHEBI:15378"/>
        <dbReference type="ChEBI" id="CHEBI:57476"/>
        <dbReference type="ChEBI" id="CHEBI:57540"/>
        <dbReference type="ChEBI" id="CHEBI:57945"/>
        <dbReference type="ChEBI" id="CHEBI:537519"/>
        <dbReference type="EC" id="1.1.1.3"/>
    </reaction>
    <physiologicalReaction direction="right-to-left" evidence="27">
        <dbReference type="Rhea" id="RHEA:15759"/>
    </physiologicalReaction>
</comment>
<dbReference type="GO" id="GO:0009089">
    <property type="term" value="P:lysine biosynthetic process via diaminopimelate"/>
    <property type="evidence" value="ECO:0007669"/>
    <property type="project" value="UniProtKB-ARBA"/>
</dbReference>
<evidence type="ECO:0000256" key="10">
    <source>
        <dbReference type="ARBA" id="ARBA00022605"/>
    </source>
</evidence>
<dbReference type="GO" id="GO:0009086">
    <property type="term" value="P:methionine biosynthetic process"/>
    <property type="evidence" value="ECO:0007669"/>
    <property type="project" value="UniProtKB-KW"/>
</dbReference>
<dbReference type="RefSeq" id="WP_212190029.1">
    <property type="nucleotide sequence ID" value="NZ_JAGTAR010000012.1"/>
</dbReference>
<evidence type="ECO:0000256" key="17">
    <source>
        <dbReference type="ARBA" id="ARBA00022857"/>
    </source>
</evidence>
<dbReference type="SUPFAM" id="SSF51735">
    <property type="entry name" value="NAD(P)-binding Rossmann-fold domains"/>
    <property type="match status" value="1"/>
</dbReference>
<dbReference type="NCBIfam" id="NF006959">
    <property type="entry name" value="PRK09436.1"/>
    <property type="match status" value="1"/>
</dbReference>